<evidence type="ECO:0000259" key="6">
    <source>
        <dbReference type="PROSITE" id="PS50943"/>
    </source>
</evidence>
<dbReference type="PRINTS" id="PR00036">
    <property type="entry name" value="HTHLACI"/>
</dbReference>
<evidence type="ECO:0000256" key="1">
    <source>
        <dbReference type="ARBA" id="ARBA00022491"/>
    </source>
</evidence>
<dbReference type="GO" id="GO:0003700">
    <property type="term" value="F:DNA-binding transcription factor activity"/>
    <property type="evidence" value="ECO:0007669"/>
    <property type="project" value="TreeGrafter"/>
</dbReference>
<dbReference type="EMBL" id="JAWJAX010000008">
    <property type="protein sequence ID" value="MDV2911653.1"/>
    <property type="molecule type" value="Genomic_DNA"/>
</dbReference>
<evidence type="ECO:0000256" key="3">
    <source>
        <dbReference type="ARBA" id="ARBA00023125"/>
    </source>
</evidence>
<dbReference type="SUPFAM" id="SSF47413">
    <property type="entry name" value="lambda repressor-like DNA-binding domains"/>
    <property type="match status" value="1"/>
</dbReference>
<evidence type="ECO:0000313" key="8">
    <source>
        <dbReference type="Proteomes" id="UP001280415"/>
    </source>
</evidence>
<name>A0AAW8YNZ6_PEDAC</name>
<dbReference type="PANTHER" id="PTHR30146:SF95">
    <property type="entry name" value="RIBOSE OPERON REPRESSOR"/>
    <property type="match status" value="1"/>
</dbReference>
<dbReference type="Proteomes" id="UP001280415">
    <property type="component" value="Unassembled WGS sequence"/>
</dbReference>
<keyword evidence="3 7" id="KW-0238">DNA-binding</keyword>
<organism evidence="7 8">
    <name type="scientific">Pediococcus acidilactici</name>
    <dbReference type="NCBI Taxonomy" id="1254"/>
    <lineage>
        <taxon>Bacteria</taxon>
        <taxon>Bacillati</taxon>
        <taxon>Bacillota</taxon>
        <taxon>Bacilli</taxon>
        <taxon>Lactobacillales</taxon>
        <taxon>Lactobacillaceae</taxon>
        <taxon>Pediococcus</taxon>
        <taxon>Pediococcus acidilactici group</taxon>
    </lineage>
</organism>
<dbReference type="Gene3D" id="1.10.260.40">
    <property type="entry name" value="lambda repressor-like DNA-binding domains"/>
    <property type="match status" value="1"/>
</dbReference>
<keyword evidence="2" id="KW-0805">Transcription regulation</keyword>
<dbReference type="PROSITE" id="PS00356">
    <property type="entry name" value="HTH_LACI_1"/>
    <property type="match status" value="1"/>
</dbReference>
<dbReference type="PANTHER" id="PTHR30146">
    <property type="entry name" value="LACI-RELATED TRANSCRIPTIONAL REPRESSOR"/>
    <property type="match status" value="1"/>
</dbReference>
<dbReference type="RefSeq" id="WP_317052313.1">
    <property type="nucleotide sequence ID" value="NZ_CP140878.1"/>
</dbReference>
<dbReference type="InterPro" id="IPR028082">
    <property type="entry name" value="Peripla_BP_I"/>
</dbReference>
<reference evidence="7" key="1">
    <citation type="journal article" date="2023" name="PeerJ">
        <title>Selection and evaluation of lactic acid bacteria from chicken feces in Thailand as potential probiotics.</title>
        <authorList>
            <person name="Khurajog B."/>
            <person name="Disastra Y."/>
            <person name="Lawwyne L.D."/>
            <person name="Sirichokchatchawan W."/>
            <person name="Niyomtham W."/>
            <person name="Yindee J."/>
            <person name="Hampson D.J."/>
            <person name="Prapasarakul N."/>
        </authorList>
    </citation>
    <scope>NUCLEOTIDE SEQUENCE</scope>
    <source>
        <strain evidence="7">BF14</strain>
    </source>
</reference>
<gene>
    <name evidence="7" type="ORF">R0H03_07230</name>
</gene>
<sequence length="325" mass="36634">MAVKLEDVAELAGVSKTTVSRVLNNRGYISSQTRKKVHDAMEELHYSPNAVARQLFKKETKLVGLIFPSVDNPFFSELVAELEKRLFKLGFKVLIGNSMNDPEKERIYLKELIANQVDGLIVGAHNSNIEEYKITNLPIVAIDRVINDDVPIIASDNYQGGKLATELLIKKGAKNIIVTDGPLNLRTPAHDRRLAYEAVMKKNNLVPKTFIMDFSWDLETKRQAIKKMFEVNPQMDAVFATNDADAALIWQIAKQLNIRVPEELKIIGYDRANSTRILLPELSSVEQPIEEMADKAVKTLVKRIHGEKTEFKQVVPVSLWKGQSV</sequence>
<dbReference type="AlphaFoldDB" id="A0AAW8YNZ6"/>
<evidence type="ECO:0000256" key="2">
    <source>
        <dbReference type="ARBA" id="ARBA00023015"/>
    </source>
</evidence>
<evidence type="ECO:0000256" key="4">
    <source>
        <dbReference type="ARBA" id="ARBA00023163"/>
    </source>
</evidence>
<proteinExistence type="predicted"/>
<feature type="domain" description="HTH lacI-type" evidence="5">
    <location>
        <begin position="3"/>
        <end position="57"/>
    </location>
</feature>
<dbReference type="Pfam" id="PF00356">
    <property type="entry name" value="LacI"/>
    <property type="match status" value="1"/>
</dbReference>
<evidence type="ECO:0000259" key="5">
    <source>
        <dbReference type="PROSITE" id="PS50932"/>
    </source>
</evidence>
<protein>
    <submittedName>
        <fullName evidence="7">LacI family DNA-binding transcriptional regulator</fullName>
    </submittedName>
</protein>
<dbReference type="InterPro" id="IPR010982">
    <property type="entry name" value="Lambda_DNA-bd_dom_sf"/>
</dbReference>
<evidence type="ECO:0000313" key="7">
    <source>
        <dbReference type="EMBL" id="MDV2911653.1"/>
    </source>
</evidence>
<dbReference type="GO" id="GO:0000976">
    <property type="term" value="F:transcription cis-regulatory region binding"/>
    <property type="evidence" value="ECO:0007669"/>
    <property type="project" value="TreeGrafter"/>
</dbReference>
<dbReference type="InterPro" id="IPR001387">
    <property type="entry name" value="Cro/C1-type_HTH"/>
</dbReference>
<dbReference type="Pfam" id="PF00532">
    <property type="entry name" value="Peripla_BP_1"/>
    <property type="match status" value="1"/>
</dbReference>
<dbReference type="SUPFAM" id="SSF53822">
    <property type="entry name" value="Periplasmic binding protein-like I"/>
    <property type="match status" value="1"/>
</dbReference>
<dbReference type="PROSITE" id="PS50932">
    <property type="entry name" value="HTH_LACI_2"/>
    <property type="match status" value="1"/>
</dbReference>
<keyword evidence="4" id="KW-0804">Transcription</keyword>
<feature type="domain" description="HTH cro/C1-type" evidence="6">
    <location>
        <begin position="5"/>
        <end position="51"/>
    </location>
</feature>
<dbReference type="Gene3D" id="3.40.50.2300">
    <property type="match status" value="2"/>
</dbReference>
<dbReference type="CDD" id="cd06291">
    <property type="entry name" value="PBP1_Qymf-like"/>
    <property type="match status" value="1"/>
</dbReference>
<dbReference type="PROSITE" id="PS50943">
    <property type="entry name" value="HTH_CROC1"/>
    <property type="match status" value="1"/>
</dbReference>
<keyword evidence="1" id="KW-0678">Repressor</keyword>
<dbReference type="InterPro" id="IPR000843">
    <property type="entry name" value="HTH_LacI"/>
</dbReference>
<accession>A0AAW8YNZ6</accession>
<dbReference type="CDD" id="cd01392">
    <property type="entry name" value="HTH_LacI"/>
    <property type="match status" value="1"/>
</dbReference>
<dbReference type="SMART" id="SM00354">
    <property type="entry name" value="HTH_LACI"/>
    <property type="match status" value="1"/>
</dbReference>
<comment type="caution">
    <text evidence="7">The sequence shown here is derived from an EMBL/GenBank/DDBJ whole genome shotgun (WGS) entry which is preliminary data.</text>
</comment>
<reference evidence="7" key="2">
    <citation type="submission" date="2023-10" db="EMBL/GenBank/DDBJ databases">
        <authorList>
            <person name="Khurajog B."/>
        </authorList>
    </citation>
    <scope>NUCLEOTIDE SEQUENCE</scope>
    <source>
        <strain evidence="7">BF14</strain>
    </source>
</reference>
<dbReference type="InterPro" id="IPR001761">
    <property type="entry name" value="Peripla_BP/Lac1_sug-bd_dom"/>
</dbReference>